<dbReference type="Pfam" id="PF00005">
    <property type="entry name" value="ABC_tran"/>
    <property type="match status" value="1"/>
</dbReference>
<dbReference type="CDD" id="cd03263">
    <property type="entry name" value="ABC_subfamily_A"/>
    <property type="match status" value="1"/>
</dbReference>
<sequence length="383" mass="41827">IAVGQAILGSALIVGLLCLVPQIGFFTMVLRSANYYIVHNESMPLSYLFSVDVDFGLLQAWLPALLTGFIYLYILYQVDNTVINFSGKFAWTRKKRDRLLRGDESDEAQGVFSQRLGGDSDVVEMEAAARDCVCDARDGNVEVVPPVAVSRISKVFHSKVELATALKDQKTVEKRKESDQEDILAASDRVAEARAGHVAVRGVSLVVQPGEVLGLLGANGAGKTTTINLLTGRMAVDAGELFVAGVDVKRERSKLFSRIGLCPQDNDHLYDLLSVEDHLRVYAGIKGLTGSALDAEVDRVVDVMEMDEYRTSNAKTLSGGWKRRLCVGIACIAAPKIMFLDEPSSGMDPVTRQHLWRLVRELSHGTAIVLTTHSMDEAEALCN</sequence>
<evidence type="ECO:0000313" key="13">
    <source>
        <dbReference type="Proteomes" id="UP000265618"/>
    </source>
</evidence>
<dbReference type="InterPro" id="IPR026082">
    <property type="entry name" value="ABCA"/>
</dbReference>
<evidence type="ECO:0000256" key="2">
    <source>
        <dbReference type="ARBA" id="ARBA00008869"/>
    </source>
</evidence>
<dbReference type="EMBL" id="BDIP01002257">
    <property type="protein sequence ID" value="GIQ86003.1"/>
    <property type="molecule type" value="Genomic_DNA"/>
</dbReference>
<evidence type="ECO:0000259" key="11">
    <source>
        <dbReference type="PROSITE" id="PS50893"/>
    </source>
</evidence>
<evidence type="ECO:0000256" key="7">
    <source>
        <dbReference type="ARBA" id="ARBA00022840"/>
    </source>
</evidence>
<evidence type="ECO:0000256" key="6">
    <source>
        <dbReference type="ARBA" id="ARBA00022741"/>
    </source>
</evidence>
<evidence type="ECO:0000256" key="10">
    <source>
        <dbReference type="SAM" id="Phobius"/>
    </source>
</evidence>
<proteinExistence type="inferred from homology"/>
<dbReference type="AlphaFoldDB" id="A0A9K3D1E6"/>
<keyword evidence="6" id="KW-0547">Nucleotide-binding</keyword>
<evidence type="ECO:0000256" key="3">
    <source>
        <dbReference type="ARBA" id="ARBA00022448"/>
    </source>
</evidence>
<dbReference type="PANTHER" id="PTHR19229:SF36">
    <property type="entry name" value="ATP-BINDING CASSETTE SUB-FAMILY A MEMBER 2"/>
    <property type="match status" value="1"/>
</dbReference>
<dbReference type="SUPFAM" id="SSF52540">
    <property type="entry name" value="P-loop containing nucleoside triphosphate hydrolases"/>
    <property type="match status" value="1"/>
</dbReference>
<dbReference type="GO" id="GO:0016887">
    <property type="term" value="F:ATP hydrolysis activity"/>
    <property type="evidence" value="ECO:0007669"/>
    <property type="project" value="InterPro"/>
</dbReference>
<comment type="similarity">
    <text evidence="2">Belongs to the ABC transporter superfamily. ABCA family.</text>
</comment>
<comment type="subcellular location">
    <subcellularLocation>
        <location evidence="1">Membrane</location>
        <topology evidence="1">Multi-pass membrane protein</topology>
    </subcellularLocation>
</comment>
<keyword evidence="7" id="KW-0067">ATP-binding</keyword>
<protein>
    <submittedName>
        <fullName evidence="12">ABC transporter A, ABCA</fullName>
    </submittedName>
</protein>
<feature type="domain" description="ABC transporter" evidence="11">
    <location>
        <begin position="185"/>
        <end position="381"/>
    </location>
</feature>
<feature type="transmembrane region" description="Helical" evidence="10">
    <location>
        <begin position="51"/>
        <end position="76"/>
    </location>
</feature>
<feature type="non-terminal residue" evidence="12">
    <location>
        <position position="1"/>
    </location>
</feature>
<dbReference type="GO" id="GO:0005524">
    <property type="term" value="F:ATP binding"/>
    <property type="evidence" value="ECO:0007669"/>
    <property type="project" value="UniProtKB-KW"/>
</dbReference>
<evidence type="ECO:0000256" key="9">
    <source>
        <dbReference type="ARBA" id="ARBA00023136"/>
    </source>
</evidence>
<organism evidence="12 13">
    <name type="scientific">Kipferlia bialata</name>
    <dbReference type="NCBI Taxonomy" id="797122"/>
    <lineage>
        <taxon>Eukaryota</taxon>
        <taxon>Metamonada</taxon>
        <taxon>Carpediemonas-like organisms</taxon>
        <taxon>Kipferlia</taxon>
    </lineage>
</organism>
<dbReference type="PANTHER" id="PTHR19229">
    <property type="entry name" value="ATP-BINDING CASSETTE TRANSPORTER SUBFAMILY A ABCA"/>
    <property type="match status" value="1"/>
</dbReference>
<comment type="caution">
    <text evidence="12">The sequence shown here is derived from an EMBL/GenBank/DDBJ whole genome shotgun (WGS) entry which is preliminary data.</text>
</comment>
<dbReference type="InterPro" id="IPR003439">
    <property type="entry name" value="ABC_transporter-like_ATP-bd"/>
</dbReference>
<gene>
    <name evidence="12" type="ORF">KIPB_007771</name>
</gene>
<dbReference type="SMART" id="SM00382">
    <property type="entry name" value="AAA"/>
    <property type="match status" value="1"/>
</dbReference>
<keyword evidence="5" id="KW-0677">Repeat</keyword>
<keyword evidence="4 10" id="KW-0812">Transmembrane</keyword>
<dbReference type="InterPro" id="IPR003593">
    <property type="entry name" value="AAA+_ATPase"/>
</dbReference>
<dbReference type="GO" id="GO:0005319">
    <property type="term" value="F:lipid transporter activity"/>
    <property type="evidence" value="ECO:0007669"/>
    <property type="project" value="TreeGrafter"/>
</dbReference>
<evidence type="ECO:0000256" key="5">
    <source>
        <dbReference type="ARBA" id="ARBA00022737"/>
    </source>
</evidence>
<name>A0A9K3D1E6_9EUKA</name>
<dbReference type="InterPro" id="IPR027417">
    <property type="entry name" value="P-loop_NTPase"/>
</dbReference>
<keyword evidence="9 10" id="KW-0472">Membrane</keyword>
<dbReference type="OrthoDB" id="10255969at2759"/>
<keyword evidence="13" id="KW-1185">Reference proteome</keyword>
<reference evidence="12 13" key="1">
    <citation type="journal article" date="2018" name="PLoS ONE">
        <title>The draft genome of Kipferlia bialata reveals reductive genome evolution in fornicate parasites.</title>
        <authorList>
            <person name="Tanifuji G."/>
            <person name="Takabayashi S."/>
            <person name="Kume K."/>
            <person name="Takagi M."/>
            <person name="Nakayama T."/>
            <person name="Kamikawa R."/>
            <person name="Inagaki Y."/>
            <person name="Hashimoto T."/>
        </authorList>
    </citation>
    <scope>NUCLEOTIDE SEQUENCE [LARGE SCALE GENOMIC DNA]</scope>
    <source>
        <strain evidence="12">NY0173</strain>
    </source>
</reference>
<dbReference type="Proteomes" id="UP000265618">
    <property type="component" value="Unassembled WGS sequence"/>
</dbReference>
<feature type="transmembrane region" description="Helical" evidence="10">
    <location>
        <begin position="6"/>
        <end position="30"/>
    </location>
</feature>
<dbReference type="Gene3D" id="3.40.50.300">
    <property type="entry name" value="P-loop containing nucleotide triphosphate hydrolases"/>
    <property type="match status" value="1"/>
</dbReference>
<evidence type="ECO:0000256" key="4">
    <source>
        <dbReference type="ARBA" id="ARBA00022692"/>
    </source>
</evidence>
<feature type="non-terminal residue" evidence="12">
    <location>
        <position position="383"/>
    </location>
</feature>
<dbReference type="GO" id="GO:0140359">
    <property type="term" value="F:ABC-type transporter activity"/>
    <property type="evidence" value="ECO:0007669"/>
    <property type="project" value="InterPro"/>
</dbReference>
<evidence type="ECO:0000313" key="12">
    <source>
        <dbReference type="EMBL" id="GIQ86003.1"/>
    </source>
</evidence>
<keyword evidence="3" id="KW-0813">Transport</keyword>
<accession>A0A9K3D1E6</accession>
<evidence type="ECO:0000256" key="8">
    <source>
        <dbReference type="ARBA" id="ARBA00022989"/>
    </source>
</evidence>
<dbReference type="PROSITE" id="PS50893">
    <property type="entry name" value="ABC_TRANSPORTER_2"/>
    <property type="match status" value="1"/>
</dbReference>
<keyword evidence="8 10" id="KW-1133">Transmembrane helix</keyword>
<dbReference type="GO" id="GO:0016020">
    <property type="term" value="C:membrane"/>
    <property type="evidence" value="ECO:0007669"/>
    <property type="project" value="UniProtKB-SubCell"/>
</dbReference>
<dbReference type="FunFam" id="3.40.50.300:FF:000335">
    <property type="entry name" value="ATP binding cassette subfamily A member 5"/>
    <property type="match status" value="1"/>
</dbReference>
<evidence type="ECO:0000256" key="1">
    <source>
        <dbReference type="ARBA" id="ARBA00004141"/>
    </source>
</evidence>